<dbReference type="CDD" id="cd00130">
    <property type="entry name" value="PAS"/>
    <property type="match status" value="1"/>
</dbReference>
<dbReference type="InterPro" id="IPR000014">
    <property type="entry name" value="PAS"/>
</dbReference>
<dbReference type="SUPFAM" id="SSF141868">
    <property type="entry name" value="EAL domain-like"/>
    <property type="match status" value="1"/>
</dbReference>
<dbReference type="SUPFAM" id="SSF55781">
    <property type="entry name" value="GAF domain-like"/>
    <property type="match status" value="2"/>
</dbReference>
<evidence type="ECO:0000259" key="3">
    <source>
        <dbReference type="PROSITE" id="PS50113"/>
    </source>
</evidence>
<keyword evidence="1" id="KW-1133">Transmembrane helix</keyword>
<sequence length="1207" mass="136534">MRAHHTLSAYTRNFWMVSASVLVFLLFFAVYIRSANQLDTLQQQHFKVLSLADELRQSSDDLTRMARAYVATGDPIYQRYYQEILDIRDGRRPRPAGGARMEWDMLSANPDKTREPSGGEIALMELISQAGFTEQETGRLNAAKIQSDHLSQTELHAMHLVSSSGAHTLSEAQKAASIPLYDPAYLQEKISIIEQINQARRMAHVRLEQAASELESRVQWLQKIMILNGLVILVLLVRSYRSHWQMMGGTLEEIYQQLSQLGGQHTPVAGGSGWQHITSIKSWIVQTREYLERVDAENQEISQKNQRLTRLYNALSLCNQSIVRSSSEQELFERVCHHAVVHGGMNMAWIGLVNEDTQEFRPVAQYGDEAGYLSDLKISREPDQNGNLGPISSVLVNDEPFWYQNLQQDTQYRHWHQRSVLFGWKSMAILPLHRNGKVAGTFNLLLDQVDAFDDASRRLLLEMAVDISHALTRFELEQARHQSLQMEAVRSYLIERTTGNQSVRDILHDVVLKLEVMIPDSMCTIMLLDKDGRRIRTGAAPSLPDFFLHAINGLEIAPGEGSCGNAMATATRTIAADIESDPFWVKYIGLTKRAGLRSCWSEPIVSSVGKMLGAFAIYNHVPGKPTVFQIQLLEMTAHYIANTLERKQAEETLRKLSQAVEQSFNAIMIIDRKAHIEYVNAAYLKRYHKTLEELIGQRPPLMYPGQLSRANYRKTRKLLKHGESWHGELLRTDVSGKMHTDLIHISPVRDGAGEITHFLIMQEDISEKKRNEERIQYLAHFDALTGLPNRVLLEERARYAFGRVVRTGEPLAVIFFDLDHFKDINDSLGHSIGDALLMEVAHRLSVSLRADDTISRLGGDEFVLILPGVDSVGAERVVTKLMEIVCLPYHIGNVDLTITTSAGIAMCPDDGQDLETLSKNADVAMYRAKREGRNAYRFFTQEMQARSARHLELVHALRLALEKQQFTLHYQPQIDIGTGQVIGIEALLRWQHPELGAVLPTEFIPVAEESGMILQIGEWVLNTAVHQLRLWHELGYKELCVAVNLSAVQFRHGDLPHVVSQILAAEKMPAAFLELELTESVAMHDPEAAIEMMSKLHRHGVRMSIDDFGTGYSSLSYLKKFKVYKLKIDRSFVRDIHTDPEDKAIVSAVIGLAKNLGLKTIAEGVETAEQLEFLRQQGCTEVQGYYFAQPMPAAQLEEFIRQRHSPE</sequence>
<dbReference type="NCBIfam" id="TIGR00229">
    <property type="entry name" value="sensory_box"/>
    <property type="match status" value="1"/>
</dbReference>
<reference evidence="6 7" key="1">
    <citation type="submission" date="2020-08" db="EMBL/GenBank/DDBJ databases">
        <title>Novel species isolated from subtropical streams in China.</title>
        <authorList>
            <person name="Lu H."/>
        </authorList>
    </citation>
    <scope>NUCLEOTIDE SEQUENCE [LARGE SCALE GENOMIC DNA]</scope>
    <source>
        <strain evidence="6 7">FT31W</strain>
    </source>
</reference>
<dbReference type="InterPro" id="IPR001633">
    <property type="entry name" value="EAL_dom"/>
</dbReference>
<dbReference type="InterPro" id="IPR035919">
    <property type="entry name" value="EAL_sf"/>
</dbReference>
<dbReference type="InterPro" id="IPR029787">
    <property type="entry name" value="Nucleotide_cyclase"/>
</dbReference>
<dbReference type="SMART" id="SM00052">
    <property type="entry name" value="EAL"/>
    <property type="match status" value="1"/>
</dbReference>
<dbReference type="InterPro" id="IPR003018">
    <property type="entry name" value="GAF"/>
</dbReference>
<dbReference type="Pfam" id="PF00563">
    <property type="entry name" value="EAL"/>
    <property type="match status" value="1"/>
</dbReference>
<keyword evidence="7" id="KW-1185">Reference proteome</keyword>
<comment type="caution">
    <text evidence="6">The sequence shown here is derived from an EMBL/GenBank/DDBJ whole genome shotgun (WGS) entry which is preliminary data.</text>
</comment>
<evidence type="ECO:0000259" key="5">
    <source>
        <dbReference type="PROSITE" id="PS50887"/>
    </source>
</evidence>
<dbReference type="EMBL" id="JACOGC010000001">
    <property type="protein sequence ID" value="MBC3883890.1"/>
    <property type="molecule type" value="Genomic_DNA"/>
</dbReference>
<dbReference type="PANTHER" id="PTHR44757:SF2">
    <property type="entry name" value="BIOFILM ARCHITECTURE MAINTENANCE PROTEIN MBAA"/>
    <property type="match status" value="1"/>
</dbReference>
<dbReference type="InterPro" id="IPR029016">
    <property type="entry name" value="GAF-like_dom_sf"/>
</dbReference>
<feature type="domain" description="EAL" evidence="4">
    <location>
        <begin position="950"/>
        <end position="1204"/>
    </location>
</feature>
<dbReference type="Proteomes" id="UP000613113">
    <property type="component" value="Unassembled WGS sequence"/>
</dbReference>
<dbReference type="Pfam" id="PF08448">
    <property type="entry name" value="PAS_4"/>
    <property type="match status" value="1"/>
</dbReference>
<gene>
    <name evidence="6" type="ORF">H8K27_01975</name>
</gene>
<evidence type="ECO:0000313" key="7">
    <source>
        <dbReference type="Proteomes" id="UP000613113"/>
    </source>
</evidence>
<dbReference type="InterPro" id="IPR043128">
    <property type="entry name" value="Rev_trsase/Diguanyl_cyclase"/>
</dbReference>
<dbReference type="Gene3D" id="3.30.450.40">
    <property type="match status" value="2"/>
</dbReference>
<dbReference type="Gene3D" id="3.30.450.20">
    <property type="entry name" value="PAS domain"/>
    <property type="match status" value="1"/>
</dbReference>
<dbReference type="InterPro" id="IPR052155">
    <property type="entry name" value="Biofilm_reg_signaling"/>
</dbReference>
<proteinExistence type="predicted"/>
<keyword evidence="1" id="KW-0472">Membrane</keyword>
<feature type="domain" description="PAS" evidence="2">
    <location>
        <begin position="652"/>
        <end position="722"/>
    </location>
</feature>
<dbReference type="Gene3D" id="3.20.20.450">
    <property type="entry name" value="EAL domain"/>
    <property type="match status" value="1"/>
</dbReference>
<keyword evidence="1" id="KW-0812">Transmembrane</keyword>
<evidence type="ECO:0000313" key="6">
    <source>
        <dbReference type="EMBL" id="MBC3883890.1"/>
    </source>
</evidence>
<dbReference type="RefSeq" id="WP_186861550.1">
    <property type="nucleotide sequence ID" value="NZ_JACOGC010000001.1"/>
</dbReference>
<accession>A0ABR6YJ01</accession>
<dbReference type="Gene3D" id="3.30.70.270">
    <property type="match status" value="1"/>
</dbReference>
<dbReference type="SMART" id="SM00065">
    <property type="entry name" value="GAF"/>
    <property type="match status" value="2"/>
</dbReference>
<dbReference type="InterPro" id="IPR000700">
    <property type="entry name" value="PAS-assoc_C"/>
</dbReference>
<feature type="domain" description="PAC" evidence="3">
    <location>
        <begin position="723"/>
        <end position="777"/>
    </location>
</feature>
<dbReference type="SUPFAM" id="SSF55785">
    <property type="entry name" value="PYP-like sensor domain (PAS domain)"/>
    <property type="match status" value="1"/>
</dbReference>
<dbReference type="PROSITE" id="PS50112">
    <property type="entry name" value="PAS"/>
    <property type="match status" value="1"/>
</dbReference>
<evidence type="ECO:0000256" key="1">
    <source>
        <dbReference type="SAM" id="Phobius"/>
    </source>
</evidence>
<dbReference type="InterPro" id="IPR013656">
    <property type="entry name" value="PAS_4"/>
</dbReference>
<dbReference type="Pfam" id="PF13185">
    <property type="entry name" value="GAF_2"/>
    <property type="match status" value="2"/>
</dbReference>
<dbReference type="Pfam" id="PF00990">
    <property type="entry name" value="GGDEF"/>
    <property type="match status" value="1"/>
</dbReference>
<dbReference type="PROSITE" id="PS50887">
    <property type="entry name" value="GGDEF"/>
    <property type="match status" value="1"/>
</dbReference>
<dbReference type="SMART" id="SM00267">
    <property type="entry name" value="GGDEF"/>
    <property type="match status" value="1"/>
</dbReference>
<dbReference type="InterPro" id="IPR035965">
    <property type="entry name" value="PAS-like_dom_sf"/>
</dbReference>
<evidence type="ECO:0000259" key="4">
    <source>
        <dbReference type="PROSITE" id="PS50883"/>
    </source>
</evidence>
<dbReference type="InterPro" id="IPR000160">
    <property type="entry name" value="GGDEF_dom"/>
</dbReference>
<dbReference type="CDD" id="cd01949">
    <property type="entry name" value="GGDEF"/>
    <property type="match status" value="1"/>
</dbReference>
<feature type="domain" description="GGDEF" evidence="5">
    <location>
        <begin position="809"/>
        <end position="941"/>
    </location>
</feature>
<evidence type="ECO:0000259" key="2">
    <source>
        <dbReference type="PROSITE" id="PS50112"/>
    </source>
</evidence>
<protein>
    <submittedName>
        <fullName evidence="6">EAL domain-containing protein</fullName>
    </submittedName>
</protein>
<feature type="transmembrane region" description="Helical" evidence="1">
    <location>
        <begin position="12"/>
        <end position="32"/>
    </location>
</feature>
<dbReference type="CDD" id="cd01948">
    <property type="entry name" value="EAL"/>
    <property type="match status" value="1"/>
</dbReference>
<name>A0ABR6YJ01_9BURK</name>
<dbReference type="SUPFAM" id="SSF55073">
    <property type="entry name" value="Nucleotide cyclase"/>
    <property type="match status" value="1"/>
</dbReference>
<dbReference type="SMART" id="SM00091">
    <property type="entry name" value="PAS"/>
    <property type="match status" value="1"/>
</dbReference>
<dbReference type="PROSITE" id="PS50113">
    <property type="entry name" value="PAC"/>
    <property type="match status" value="1"/>
</dbReference>
<dbReference type="NCBIfam" id="TIGR00254">
    <property type="entry name" value="GGDEF"/>
    <property type="match status" value="1"/>
</dbReference>
<dbReference type="PROSITE" id="PS50883">
    <property type="entry name" value="EAL"/>
    <property type="match status" value="1"/>
</dbReference>
<organism evidence="6 7">
    <name type="scientific">Undibacterium griseum</name>
    <dbReference type="NCBI Taxonomy" id="2762295"/>
    <lineage>
        <taxon>Bacteria</taxon>
        <taxon>Pseudomonadati</taxon>
        <taxon>Pseudomonadota</taxon>
        <taxon>Betaproteobacteria</taxon>
        <taxon>Burkholderiales</taxon>
        <taxon>Oxalobacteraceae</taxon>
        <taxon>Undibacterium</taxon>
    </lineage>
</organism>
<dbReference type="PANTHER" id="PTHR44757">
    <property type="entry name" value="DIGUANYLATE CYCLASE DGCP"/>
    <property type="match status" value="1"/>
</dbReference>